<dbReference type="Proteomes" id="UP000292402">
    <property type="component" value="Unassembled WGS sequence"/>
</dbReference>
<proteinExistence type="predicted"/>
<sequence>MFEKKDVEEGGIVLDNDLENNFHTSMAILTRIQNAIRITVHAAAITSFTLRCNYGHNVDLEEAMSGTKCSRVTILPLFENPHYGLQHLTVDLECLQTFGVNANGQISLSGLETLTIILTRSEIDNEEMVGLDILASTQPQQLILTGRGGISLSQLYSLISPFTTRHRPPSHLVLRETAITLEHRHHDPNPPRPIEFWHTFRISILEIQDVTWNRYSSTSSRRKSQGWCETGWDLFPYLCELSDAVRVRISLGGSKKESLQRSDGALRIEGCSDSDEGADEDEGTGIDQVVGYNSNT</sequence>
<name>A0A4Q4M9V2_9PLEO</name>
<comment type="caution">
    <text evidence="2">The sequence shown here is derived from an EMBL/GenBank/DDBJ whole genome shotgun (WGS) entry which is preliminary data.</text>
</comment>
<protein>
    <submittedName>
        <fullName evidence="2">Uncharacterized protein</fullName>
    </submittedName>
</protein>
<reference evidence="3" key="1">
    <citation type="journal article" date="2019" name="bioRxiv">
        <title>Genomics, evolutionary history and diagnostics of the Alternaria alternata species group including apple and Asian pear pathotypes.</title>
        <authorList>
            <person name="Armitage A.D."/>
            <person name="Cockerton H.M."/>
            <person name="Sreenivasaprasad S."/>
            <person name="Woodhall J.W."/>
            <person name="Lane C.R."/>
            <person name="Harrison R.J."/>
            <person name="Clarkson J.P."/>
        </authorList>
    </citation>
    <scope>NUCLEOTIDE SEQUENCE [LARGE SCALE GENOMIC DNA]</scope>
    <source>
        <strain evidence="3">FERA 1082</strain>
    </source>
</reference>
<evidence type="ECO:0000256" key="1">
    <source>
        <dbReference type="SAM" id="MobiDB-lite"/>
    </source>
</evidence>
<dbReference type="AlphaFoldDB" id="A0A4Q4M9V2"/>
<feature type="region of interest" description="Disordered" evidence="1">
    <location>
        <begin position="268"/>
        <end position="296"/>
    </location>
</feature>
<evidence type="ECO:0000313" key="3">
    <source>
        <dbReference type="Proteomes" id="UP000292402"/>
    </source>
</evidence>
<gene>
    <name evidence="2" type="ORF">AA0114_g8200</name>
</gene>
<organism evidence="2 3">
    <name type="scientific">Alternaria tenuissima</name>
    <dbReference type="NCBI Taxonomy" id="119927"/>
    <lineage>
        <taxon>Eukaryota</taxon>
        <taxon>Fungi</taxon>
        <taxon>Dikarya</taxon>
        <taxon>Ascomycota</taxon>
        <taxon>Pezizomycotina</taxon>
        <taxon>Dothideomycetes</taxon>
        <taxon>Pleosporomycetidae</taxon>
        <taxon>Pleosporales</taxon>
        <taxon>Pleosporineae</taxon>
        <taxon>Pleosporaceae</taxon>
        <taxon>Alternaria</taxon>
        <taxon>Alternaria sect. Alternaria</taxon>
        <taxon>Alternaria alternata complex</taxon>
    </lineage>
</organism>
<evidence type="ECO:0000313" key="2">
    <source>
        <dbReference type="EMBL" id="RYN46573.1"/>
    </source>
</evidence>
<feature type="compositionally biased region" description="Acidic residues" evidence="1">
    <location>
        <begin position="272"/>
        <end position="284"/>
    </location>
</feature>
<dbReference type="EMBL" id="PDXA01000029">
    <property type="protein sequence ID" value="RYN46573.1"/>
    <property type="molecule type" value="Genomic_DNA"/>
</dbReference>
<accession>A0A4Q4M9V2</accession>